<dbReference type="Pfam" id="PF17820">
    <property type="entry name" value="PDZ_6"/>
    <property type="match status" value="1"/>
</dbReference>
<dbReference type="EC" id="3.4.24.-" evidence="11"/>
<dbReference type="CDD" id="cd06163">
    <property type="entry name" value="S2P-M50_PDZ_RseP-like"/>
    <property type="match status" value="1"/>
</dbReference>
<evidence type="ECO:0000256" key="11">
    <source>
        <dbReference type="RuleBase" id="RU362031"/>
    </source>
</evidence>
<comment type="subcellular location">
    <subcellularLocation>
        <location evidence="2">Membrane</location>
        <topology evidence="2">Multi-pass membrane protein</topology>
    </subcellularLocation>
</comment>
<keyword evidence="14" id="KW-1185">Reference proteome</keyword>
<evidence type="ECO:0000256" key="9">
    <source>
        <dbReference type="ARBA" id="ARBA00023049"/>
    </source>
</evidence>
<keyword evidence="4 13" id="KW-0645">Protease</keyword>
<dbReference type="Proteomes" id="UP000326994">
    <property type="component" value="Unassembled WGS sequence"/>
</dbReference>
<comment type="cofactor">
    <cofactor evidence="1 11">
        <name>Zn(2+)</name>
        <dbReference type="ChEBI" id="CHEBI:29105"/>
    </cofactor>
</comment>
<dbReference type="Pfam" id="PF02163">
    <property type="entry name" value="Peptidase_M50"/>
    <property type="match status" value="1"/>
</dbReference>
<dbReference type="Gene3D" id="2.30.42.10">
    <property type="match status" value="1"/>
</dbReference>
<evidence type="ECO:0000313" key="14">
    <source>
        <dbReference type="Proteomes" id="UP000326994"/>
    </source>
</evidence>
<keyword evidence="8 11" id="KW-1133">Transmembrane helix</keyword>
<dbReference type="PANTHER" id="PTHR42837">
    <property type="entry name" value="REGULATOR OF SIGMA-E PROTEASE RSEP"/>
    <property type="match status" value="1"/>
</dbReference>
<protein>
    <recommendedName>
        <fullName evidence="11">Zinc metalloprotease</fullName>
        <ecNumber evidence="11">3.4.24.-</ecNumber>
    </recommendedName>
</protein>
<proteinExistence type="inferred from homology"/>
<dbReference type="GO" id="GO:0004222">
    <property type="term" value="F:metalloendopeptidase activity"/>
    <property type="evidence" value="ECO:0007669"/>
    <property type="project" value="InterPro"/>
</dbReference>
<dbReference type="GO" id="GO:0016020">
    <property type="term" value="C:membrane"/>
    <property type="evidence" value="ECO:0007669"/>
    <property type="project" value="UniProtKB-SubCell"/>
</dbReference>
<dbReference type="PANTHER" id="PTHR42837:SF2">
    <property type="entry name" value="MEMBRANE METALLOPROTEASE ARASP2, CHLOROPLASTIC-RELATED"/>
    <property type="match status" value="1"/>
</dbReference>
<evidence type="ECO:0000256" key="10">
    <source>
        <dbReference type="ARBA" id="ARBA00023136"/>
    </source>
</evidence>
<dbReference type="GO" id="GO:0006508">
    <property type="term" value="P:proteolysis"/>
    <property type="evidence" value="ECO:0007669"/>
    <property type="project" value="UniProtKB-KW"/>
</dbReference>
<evidence type="ECO:0000256" key="8">
    <source>
        <dbReference type="ARBA" id="ARBA00022989"/>
    </source>
</evidence>
<keyword evidence="6 11" id="KW-0378">Hydrolase</keyword>
<evidence type="ECO:0000256" key="5">
    <source>
        <dbReference type="ARBA" id="ARBA00022692"/>
    </source>
</evidence>
<evidence type="ECO:0000256" key="3">
    <source>
        <dbReference type="ARBA" id="ARBA00007931"/>
    </source>
</evidence>
<feature type="transmembrane region" description="Helical" evidence="11">
    <location>
        <begin position="104"/>
        <end position="129"/>
    </location>
</feature>
<dbReference type="GO" id="GO:0046872">
    <property type="term" value="F:metal ion binding"/>
    <property type="evidence" value="ECO:0007669"/>
    <property type="project" value="UniProtKB-KW"/>
</dbReference>
<reference evidence="13 14" key="1">
    <citation type="submission" date="2019-08" db="EMBL/GenBank/DDBJ databases">
        <title>Ulvibacter marinistellae sp. nov., isolated from a starfish, Patiria pectinifera.</title>
        <authorList>
            <person name="Kawano K."/>
            <person name="Ushijima N."/>
            <person name="Kihara M."/>
            <person name="Itoh H."/>
        </authorList>
    </citation>
    <scope>NUCLEOTIDE SEQUENCE [LARGE SCALE GENOMIC DNA]</scope>
    <source>
        <strain evidence="13 14">KK4</strain>
    </source>
</reference>
<dbReference type="PROSITE" id="PS50106">
    <property type="entry name" value="PDZ"/>
    <property type="match status" value="1"/>
</dbReference>
<dbReference type="InterPro" id="IPR001478">
    <property type="entry name" value="PDZ"/>
</dbReference>
<comment type="caution">
    <text evidence="13">The sequence shown here is derived from an EMBL/GenBank/DDBJ whole genome shotgun (WGS) entry which is preliminary data.</text>
</comment>
<comment type="similarity">
    <text evidence="3 11">Belongs to the peptidase M50B family.</text>
</comment>
<dbReference type="OrthoDB" id="9782003at2"/>
<evidence type="ECO:0000259" key="12">
    <source>
        <dbReference type="PROSITE" id="PS50106"/>
    </source>
</evidence>
<dbReference type="NCBIfam" id="TIGR00054">
    <property type="entry name" value="RIP metalloprotease RseP"/>
    <property type="match status" value="1"/>
</dbReference>
<keyword evidence="7 11" id="KW-0862">Zinc</keyword>
<evidence type="ECO:0000313" key="13">
    <source>
        <dbReference type="EMBL" id="GEQ84749.1"/>
    </source>
</evidence>
<dbReference type="AlphaFoldDB" id="A0A5J4FXD8"/>
<feature type="transmembrane region" description="Helical" evidence="11">
    <location>
        <begin position="368"/>
        <end position="394"/>
    </location>
</feature>
<organism evidence="13 14">
    <name type="scientific">Patiriisocius marinistellae</name>
    <dbReference type="NCBI Taxonomy" id="2494560"/>
    <lineage>
        <taxon>Bacteria</taxon>
        <taxon>Pseudomonadati</taxon>
        <taxon>Bacteroidota</taxon>
        <taxon>Flavobacteriia</taxon>
        <taxon>Flavobacteriales</taxon>
        <taxon>Flavobacteriaceae</taxon>
        <taxon>Patiriisocius</taxon>
    </lineage>
</organism>
<dbReference type="SUPFAM" id="SSF50156">
    <property type="entry name" value="PDZ domain-like"/>
    <property type="match status" value="2"/>
</dbReference>
<dbReference type="InterPro" id="IPR041489">
    <property type="entry name" value="PDZ_6"/>
</dbReference>
<gene>
    <name evidence="13" type="ORF">ULMS_02570</name>
</gene>
<keyword evidence="10 11" id="KW-0472">Membrane</keyword>
<evidence type="ECO:0000256" key="6">
    <source>
        <dbReference type="ARBA" id="ARBA00022801"/>
    </source>
</evidence>
<evidence type="ECO:0000256" key="7">
    <source>
        <dbReference type="ARBA" id="ARBA00022833"/>
    </source>
</evidence>
<dbReference type="InterPro" id="IPR004387">
    <property type="entry name" value="Pept_M50_Zn"/>
</dbReference>
<keyword evidence="5 11" id="KW-0812">Transmembrane</keyword>
<sequence length="437" mass="49121">MSPFAVKAIQLLLSLSFLIVLHELGHFIPAKLFKTRVEKFFLFFDVKFALFSKKIGDTVYGIGWLPLGGYVKISGMIDESMDKEQMEKPPQPWEFRSKPAWQRLIIMLGGVTVNIILGFVIYMGILGFYGRDITTNEQLPDGFAVDESFKPMGFEDGDKILTVNGEEFKNVTQINKYLFLRDVNTIEVLHADGTEESITMPEDIGTTMFQNDVLKPFRARNKPIIEQVGEDYPAEAAGFKVGDQIAMVNGKKIVYWNDFQEAVKANGLKQNNFVVIRDGAPTILRVTPNEDGVVGLNAFNKTIRESYSFGESITGGISYGMGILGDYVRQFKYVFTSKGASQVGGFGAIGNLFPDQWDWLSFWETTALISIILAFMNILPIPALDGGHVMFLLYEMVSGRKPNDKFMEYAQMVGFFLLIGLVLFANGNDIYRWLFKG</sequence>
<evidence type="ECO:0000256" key="2">
    <source>
        <dbReference type="ARBA" id="ARBA00004141"/>
    </source>
</evidence>
<feature type="domain" description="PDZ" evidence="12">
    <location>
        <begin position="105"/>
        <end position="182"/>
    </location>
</feature>
<evidence type="ECO:0000256" key="4">
    <source>
        <dbReference type="ARBA" id="ARBA00022670"/>
    </source>
</evidence>
<name>A0A5J4FXD8_9FLAO</name>
<feature type="transmembrane region" description="Helical" evidence="11">
    <location>
        <begin position="406"/>
        <end position="425"/>
    </location>
</feature>
<dbReference type="InterPro" id="IPR036034">
    <property type="entry name" value="PDZ_sf"/>
</dbReference>
<dbReference type="EMBL" id="BKCF01000001">
    <property type="protein sequence ID" value="GEQ84749.1"/>
    <property type="molecule type" value="Genomic_DNA"/>
</dbReference>
<dbReference type="InterPro" id="IPR008915">
    <property type="entry name" value="Peptidase_M50"/>
</dbReference>
<keyword evidence="11" id="KW-0479">Metal-binding</keyword>
<dbReference type="RefSeq" id="WP_151892693.1">
    <property type="nucleotide sequence ID" value="NZ_BKCF01000001.1"/>
</dbReference>
<keyword evidence="9 11" id="KW-0482">Metalloprotease</keyword>
<evidence type="ECO:0000256" key="1">
    <source>
        <dbReference type="ARBA" id="ARBA00001947"/>
    </source>
</evidence>
<accession>A0A5J4FXD8</accession>